<reference evidence="7" key="1">
    <citation type="journal article" date="2019" name="Int. J. Syst. Evol. Microbiol.">
        <title>The Global Catalogue of Microorganisms (GCM) 10K type strain sequencing project: providing services to taxonomists for standard genome sequencing and annotation.</title>
        <authorList>
            <consortium name="The Broad Institute Genomics Platform"/>
            <consortium name="The Broad Institute Genome Sequencing Center for Infectious Disease"/>
            <person name="Wu L."/>
            <person name="Ma J."/>
        </authorList>
    </citation>
    <scope>NUCLEOTIDE SEQUENCE [LARGE SCALE GENOMIC DNA]</scope>
    <source>
        <strain evidence="7">JCM 17224</strain>
    </source>
</reference>
<accession>A0ABP7RPV4</accession>
<dbReference type="InterPro" id="IPR036890">
    <property type="entry name" value="HATPase_C_sf"/>
</dbReference>
<keyword evidence="4" id="KW-0472">Membrane</keyword>
<keyword evidence="3" id="KW-0902">Two-component regulatory system</keyword>
<evidence type="ECO:0000313" key="7">
    <source>
        <dbReference type="Proteomes" id="UP001500567"/>
    </source>
</evidence>
<evidence type="ECO:0000256" key="1">
    <source>
        <dbReference type="ARBA" id="ARBA00022679"/>
    </source>
</evidence>
<dbReference type="Gene3D" id="1.20.5.1930">
    <property type="match status" value="1"/>
</dbReference>
<dbReference type="InterPro" id="IPR011110">
    <property type="entry name" value="Reg_prop"/>
</dbReference>
<dbReference type="CDD" id="cd16917">
    <property type="entry name" value="HATPase_UhpB-NarQ-NarX-like"/>
    <property type="match status" value="1"/>
</dbReference>
<dbReference type="RefSeq" id="WP_345071364.1">
    <property type="nucleotide sequence ID" value="NZ_BAABDJ010000006.1"/>
</dbReference>
<evidence type="ECO:0000259" key="5">
    <source>
        <dbReference type="Pfam" id="PF07730"/>
    </source>
</evidence>
<dbReference type="Gene3D" id="3.30.565.10">
    <property type="entry name" value="Histidine kinase-like ATPase, C-terminal domain"/>
    <property type="match status" value="1"/>
</dbReference>
<feature type="transmembrane region" description="Helical" evidence="4">
    <location>
        <begin position="789"/>
        <end position="810"/>
    </location>
</feature>
<keyword evidence="7" id="KW-1185">Reference proteome</keyword>
<dbReference type="Gene3D" id="2.130.10.10">
    <property type="entry name" value="YVTN repeat-like/Quinoprotein amine dehydrogenase"/>
    <property type="match status" value="2"/>
</dbReference>
<evidence type="ECO:0000313" key="6">
    <source>
        <dbReference type="EMBL" id="GAA4000617.1"/>
    </source>
</evidence>
<dbReference type="InterPro" id="IPR050482">
    <property type="entry name" value="Sensor_HK_TwoCompSys"/>
</dbReference>
<dbReference type="Gene3D" id="2.60.40.10">
    <property type="entry name" value="Immunoglobulins"/>
    <property type="match status" value="1"/>
</dbReference>
<name>A0ABP7RPV4_9BACT</name>
<protein>
    <recommendedName>
        <fullName evidence="5">Signal transduction histidine kinase subgroup 3 dimerisation and phosphoacceptor domain-containing protein</fullName>
    </recommendedName>
</protein>
<dbReference type="Pfam" id="PF07730">
    <property type="entry name" value="HisKA_3"/>
    <property type="match status" value="1"/>
</dbReference>
<dbReference type="Pfam" id="PF07494">
    <property type="entry name" value="Reg_prop"/>
    <property type="match status" value="1"/>
</dbReference>
<evidence type="ECO:0000256" key="3">
    <source>
        <dbReference type="ARBA" id="ARBA00023012"/>
    </source>
</evidence>
<keyword evidence="2" id="KW-0418">Kinase</keyword>
<dbReference type="SUPFAM" id="SSF55874">
    <property type="entry name" value="ATPase domain of HSP90 chaperone/DNA topoisomerase II/histidine kinase"/>
    <property type="match status" value="1"/>
</dbReference>
<dbReference type="InterPro" id="IPR015943">
    <property type="entry name" value="WD40/YVTN_repeat-like_dom_sf"/>
</dbReference>
<feature type="domain" description="Signal transduction histidine kinase subgroup 3 dimerisation and phosphoacceptor" evidence="5">
    <location>
        <begin position="825"/>
        <end position="893"/>
    </location>
</feature>
<dbReference type="PANTHER" id="PTHR24421">
    <property type="entry name" value="NITRATE/NITRITE SENSOR PROTEIN NARX-RELATED"/>
    <property type="match status" value="1"/>
</dbReference>
<gene>
    <name evidence="6" type="ORF">GCM10022408_09700</name>
</gene>
<organism evidence="6 7">
    <name type="scientific">Hymenobacter fastidiosus</name>
    <dbReference type="NCBI Taxonomy" id="486264"/>
    <lineage>
        <taxon>Bacteria</taxon>
        <taxon>Pseudomonadati</taxon>
        <taxon>Bacteroidota</taxon>
        <taxon>Cytophagia</taxon>
        <taxon>Cytophagales</taxon>
        <taxon>Hymenobacteraceae</taxon>
        <taxon>Hymenobacter</taxon>
    </lineage>
</organism>
<dbReference type="EMBL" id="BAABDJ010000006">
    <property type="protein sequence ID" value="GAA4000617.1"/>
    <property type="molecule type" value="Genomic_DNA"/>
</dbReference>
<evidence type="ECO:0000256" key="2">
    <source>
        <dbReference type="ARBA" id="ARBA00022777"/>
    </source>
</evidence>
<dbReference type="InterPro" id="IPR013783">
    <property type="entry name" value="Ig-like_fold"/>
</dbReference>
<evidence type="ECO:0000256" key="4">
    <source>
        <dbReference type="SAM" id="Phobius"/>
    </source>
</evidence>
<comment type="caution">
    <text evidence="6">The sequence shown here is derived from an EMBL/GenBank/DDBJ whole genome shotgun (WGS) entry which is preliminary data.</text>
</comment>
<sequence length="1030" mass="112439">MFPVFSLRLSSIGTRAWLLGLLLVVSSLAASATEGPGWQRDPVLSSLLIQQMVTDAAGFRWVATDEGVYRYDGNEIVPLKSLVRRGPRLKVEAVSALALDRAGRLWIGAESGLSRFDPTTGRLLVVPIPLRPDERPKVITLLHHPRSDHLWVGYGVGTVAVFAAIRPRAPLFPVSRVAETAFYFTAETGGDGVWLASDRPVLYHLAPNGAVRRQFRVPAQLLPVPGTRPQRFFGRQGMFVLDPAYRLRALCRWPRLLPELTNQPYVSDSTLDAVVAGQWLHVAGVRGARPRLTTALVVAPSGEPETRSYTLERDAYGVWWRFDRTYRGCYKQRQVRQVVEPVLRAGGAPVGSARLITRLPDGRLFVSTYGGSFTQAADSPTAPLRPFRIWQSLQKEPYDGVFDGIFAAPTGRFAVLADELWGVAHLDLTTGHISNLAQGPMIPWRRETNGPARAYALLRDRAGRLWVGGQTGLFRVSADLASLRRVADERANWPLHKLDVTGLAEDPATGALWISTNGGLFWLPPDQPARLRAYGVDAPAGRRLPTDALTCVAAAGPGRVWVGTRDQGLLLVDAHAGVVRRLSVGAGLPSHSIATVLPDRAGDVWVGTYAGLVHYAPGSGRLSVFGEAEGFEDPELNRRSAFADADGTLWFGGVRGVYRVRPGRGAAVTLSRPPRLLLTALGTPDGADEAVRYLTGTPRERFTLAAGPTAFVELRLALTDYFAPGLVRYAYRLHYAAEAVPTVWLNTPRRLVLRGLAPGDYTVEIRAETAGGQQAGNHLRVPLHVEAHWWQWPLLWVLVAGVLLGLGYGAHRLRLRRVLREAHRRAELAANLHDEVGALLTRVTMLAEVLREHYLPGPDDGAGRFDPRHALDRLLYNSRAAVQTMRDVVWGIDSRADSVAALLDRMREHLDQTATAAGLEATFTQAGLSETTVLPASARQHLFLIFKEAVTNTARHAPTATQISVHLGRRQGKLVLEVGDNGQSSRSSSAHPSGMGLRNMAHRAKALGADLRTGPHPDGRPGYHVLVTLG</sequence>
<dbReference type="InterPro" id="IPR011712">
    <property type="entry name" value="Sig_transdc_His_kin_sub3_dim/P"/>
</dbReference>
<keyword evidence="4" id="KW-0812">Transmembrane</keyword>
<keyword evidence="4" id="KW-1133">Transmembrane helix</keyword>
<dbReference type="SUPFAM" id="SSF63829">
    <property type="entry name" value="Calcium-dependent phosphotriesterase"/>
    <property type="match status" value="3"/>
</dbReference>
<dbReference type="Proteomes" id="UP001500567">
    <property type="component" value="Unassembled WGS sequence"/>
</dbReference>
<proteinExistence type="predicted"/>
<keyword evidence="1" id="KW-0808">Transferase</keyword>